<reference evidence="2 3" key="1">
    <citation type="journal article" date="2018" name="Nat. Genet.">
        <title>The Rosa genome provides new insights in the design of modern roses.</title>
        <authorList>
            <person name="Bendahmane M."/>
        </authorList>
    </citation>
    <scope>NUCLEOTIDE SEQUENCE [LARGE SCALE GENOMIC DNA]</scope>
    <source>
        <strain evidence="3">cv. Old Blush</strain>
    </source>
</reference>
<protein>
    <submittedName>
        <fullName evidence="2">Uncharacterized protein</fullName>
    </submittedName>
</protein>
<dbReference type="OMA" id="MPERQRT"/>
<dbReference type="Proteomes" id="UP000238479">
    <property type="component" value="Chromosome 2"/>
</dbReference>
<dbReference type="Gramene" id="PRQ50551">
    <property type="protein sequence ID" value="PRQ50551"/>
    <property type="gene ID" value="RchiOBHm_Chr2g0134481"/>
</dbReference>
<accession>A0A2P6RVU8</accession>
<sequence>MEAFKPGLEICSSTTELSRFDGASTSEQAMNRIKIERASYQCNLEIESRTKGAEMAANKSLILGFSSSQVNLSCKGKAVLCSSNEIEELNERMRILEEETESMKQELFEGAEERRKLINEIYQQFQILTRELKFNDGSRSETSSQDKTAGSDLSDDLRQDLAHTLSVLLLTQ</sequence>
<organism evidence="2 3">
    <name type="scientific">Rosa chinensis</name>
    <name type="common">China rose</name>
    <dbReference type="NCBI Taxonomy" id="74649"/>
    <lineage>
        <taxon>Eukaryota</taxon>
        <taxon>Viridiplantae</taxon>
        <taxon>Streptophyta</taxon>
        <taxon>Embryophyta</taxon>
        <taxon>Tracheophyta</taxon>
        <taxon>Spermatophyta</taxon>
        <taxon>Magnoliopsida</taxon>
        <taxon>eudicotyledons</taxon>
        <taxon>Gunneridae</taxon>
        <taxon>Pentapetalae</taxon>
        <taxon>rosids</taxon>
        <taxon>fabids</taxon>
        <taxon>Rosales</taxon>
        <taxon>Rosaceae</taxon>
        <taxon>Rosoideae</taxon>
        <taxon>Rosoideae incertae sedis</taxon>
        <taxon>Rosa</taxon>
    </lineage>
</organism>
<keyword evidence="1" id="KW-0175">Coiled coil</keyword>
<evidence type="ECO:0000313" key="3">
    <source>
        <dbReference type="Proteomes" id="UP000238479"/>
    </source>
</evidence>
<evidence type="ECO:0000256" key="1">
    <source>
        <dbReference type="SAM" id="Coils"/>
    </source>
</evidence>
<feature type="coiled-coil region" evidence="1">
    <location>
        <begin position="79"/>
        <end position="106"/>
    </location>
</feature>
<evidence type="ECO:0000313" key="2">
    <source>
        <dbReference type="EMBL" id="PRQ50551.1"/>
    </source>
</evidence>
<name>A0A2P6RVU8_ROSCH</name>
<comment type="caution">
    <text evidence="2">The sequence shown here is derived from an EMBL/GenBank/DDBJ whole genome shotgun (WGS) entry which is preliminary data.</text>
</comment>
<proteinExistence type="predicted"/>
<dbReference type="EMBL" id="PDCK01000040">
    <property type="protein sequence ID" value="PRQ50551.1"/>
    <property type="molecule type" value="Genomic_DNA"/>
</dbReference>
<dbReference type="OrthoDB" id="1676631at2759"/>
<keyword evidence="3" id="KW-1185">Reference proteome</keyword>
<dbReference type="AlphaFoldDB" id="A0A2P6RVU8"/>
<gene>
    <name evidence="2" type="ORF">RchiOBHm_Chr2g0134481</name>
</gene>